<sequence>MILKYNKEEKFIERDNLIHVVLNLFRKEEHKLQSGKIKPSQTYSNFLTDKQFQFNNILWSYERINLDIDGSIKNEGK</sequence>
<keyword evidence="2" id="KW-1185">Reference proteome</keyword>
<proteinExistence type="predicted"/>
<dbReference type="Proteomes" id="UP000182761">
    <property type="component" value="Unassembled WGS sequence"/>
</dbReference>
<protein>
    <submittedName>
        <fullName evidence="1">Uncharacterized protein</fullName>
    </submittedName>
</protein>
<organism evidence="1 2">
    <name type="scientific">Apibacter mensalis</name>
    <dbReference type="NCBI Taxonomy" id="1586267"/>
    <lineage>
        <taxon>Bacteria</taxon>
        <taxon>Pseudomonadati</taxon>
        <taxon>Bacteroidota</taxon>
        <taxon>Flavobacteriia</taxon>
        <taxon>Flavobacteriales</taxon>
        <taxon>Weeksellaceae</taxon>
        <taxon>Apibacter</taxon>
    </lineage>
</organism>
<evidence type="ECO:0000313" key="2">
    <source>
        <dbReference type="Proteomes" id="UP000182761"/>
    </source>
</evidence>
<evidence type="ECO:0000313" key="1">
    <source>
        <dbReference type="EMBL" id="CVK17178.1"/>
    </source>
</evidence>
<reference evidence="1 2" key="1">
    <citation type="submission" date="2016-01" db="EMBL/GenBank/DDBJ databases">
        <authorList>
            <person name="McClelland M."/>
            <person name="Jain A."/>
            <person name="Saraogi P."/>
            <person name="Mendelson R."/>
            <person name="Westerman R."/>
            <person name="SanMiguel P."/>
            <person name="Csonka L."/>
        </authorList>
    </citation>
    <scope>NUCLEOTIDE SEQUENCE [LARGE SCALE GENOMIC DNA]</scope>
    <source>
        <strain evidence="1 2">R-53146</strain>
    </source>
</reference>
<name>A0A0X3ATG1_9FLAO</name>
<dbReference type="STRING" id="1586267.GCA_001418685_02042"/>
<dbReference type="OrthoDB" id="10009532at2"/>
<dbReference type="RefSeq" id="WP_055426342.1">
    <property type="nucleotide sequence ID" value="NZ_FCOR01000019.1"/>
</dbReference>
<dbReference type="AlphaFoldDB" id="A0A0X3ATG1"/>
<dbReference type="EMBL" id="FCOR01000019">
    <property type="protein sequence ID" value="CVK17178.1"/>
    <property type="molecule type" value="Genomic_DNA"/>
</dbReference>
<gene>
    <name evidence="1" type="ORF">Ga0061079_1195</name>
</gene>
<accession>A0A0X3ATG1</accession>